<dbReference type="Proteomes" id="UP001610446">
    <property type="component" value="Unassembled WGS sequence"/>
</dbReference>
<protein>
    <submittedName>
        <fullName evidence="2">Uncharacterized protein</fullName>
    </submittedName>
</protein>
<dbReference type="EMBL" id="JBFXLU010000339">
    <property type="protein sequence ID" value="KAL2829299.1"/>
    <property type="molecule type" value="Genomic_DNA"/>
</dbReference>
<keyword evidence="3" id="KW-1185">Reference proteome</keyword>
<evidence type="ECO:0000313" key="3">
    <source>
        <dbReference type="Proteomes" id="UP001610446"/>
    </source>
</evidence>
<feature type="region of interest" description="Disordered" evidence="1">
    <location>
        <begin position="32"/>
        <end position="126"/>
    </location>
</feature>
<feature type="compositionally biased region" description="Basic and acidic residues" evidence="1">
    <location>
        <begin position="70"/>
        <end position="86"/>
    </location>
</feature>
<evidence type="ECO:0000256" key="1">
    <source>
        <dbReference type="SAM" id="MobiDB-lite"/>
    </source>
</evidence>
<sequence length="126" mass="13725">MFSDRYLETSGKILTGTGHQRLPEHFIQGISEALKPRPSAQQSSGDTAPSHRMVNPLRAPPEMALHPRGGGRETVRGRREGSHGQERAGGGEQARRRGGRSRGDGNPFHRGSFPRRGLDSGASRHI</sequence>
<evidence type="ECO:0000313" key="2">
    <source>
        <dbReference type="EMBL" id="KAL2829299.1"/>
    </source>
</evidence>
<reference evidence="2 3" key="1">
    <citation type="submission" date="2024-07" db="EMBL/GenBank/DDBJ databases">
        <title>Section-level genome sequencing and comparative genomics of Aspergillus sections Usti and Cavernicolus.</title>
        <authorList>
            <consortium name="Lawrence Berkeley National Laboratory"/>
            <person name="Nybo J.L."/>
            <person name="Vesth T.C."/>
            <person name="Theobald S."/>
            <person name="Frisvad J.C."/>
            <person name="Larsen T.O."/>
            <person name="Kjaerboelling I."/>
            <person name="Rothschild-Mancinelli K."/>
            <person name="Lyhne E.K."/>
            <person name="Kogle M.E."/>
            <person name="Barry K."/>
            <person name="Clum A."/>
            <person name="Na H."/>
            <person name="Ledsgaard L."/>
            <person name="Lin J."/>
            <person name="Lipzen A."/>
            <person name="Kuo A."/>
            <person name="Riley R."/>
            <person name="Mondo S."/>
            <person name="Labutti K."/>
            <person name="Haridas S."/>
            <person name="Pangalinan J."/>
            <person name="Salamov A.A."/>
            <person name="Simmons B.A."/>
            <person name="Magnuson J.K."/>
            <person name="Chen J."/>
            <person name="Drula E."/>
            <person name="Henrissat B."/>
            <person name="Wiebenga A."/>
            <person name="Lubbers R.J."/>
            <person name="Gomes A.C."/>
            <person name="Makela M.R."/>
            <person name="Stajich J."/>
            <person name="Grigoriev I.V."/>
            <person name="Mortensen U.H."/>
            <person name="De Vries R.P."/>
            <person name="Baker S.E."/>
            <person name="Andersen M.R."/>
        </authorList>
    </citation>
    <scope>NUCLEOTIDE SEQUENCE [LARGE SCALE GENOMIC DNA]</scope>
    <source>
        <strain evidence="2 3">CBS 123904</strain>
    </source>
</reference>
<organism evidence="2 3">
    <name type="scientific">Aspergillus pseudoustus</name>
    <dbReference type="NCBI Taxonomy" id="1810923"/>
    <lineage>
        <taxon>Eukaryota</taxon>
        <taxon>Fungi</taxon>
        <taxon>Dikarya</taxon>
        <taxon>Ascomycota</taxon>
        <taxon>Pezizomycotina</taxon>
        <taxon>Eurotiomycetes</taxon>
        <taxon>Eurotiomycetidae</taxon>
        <taxon>Eurotiales</taxon>
        <taxon>Aspergillaceae</taxon>
        <taxon>Aspergillus</taxon>
        <taxon>Aspergillus subgen. Nidulantes</taxon>
    </lineage>
</organism>
<accession>A0ABR4INF2</accession>
<name>A0ABR4INF2_9EURO</name>
<gene>
    <name evidence="2" type="ORF">BJY01DRAFT_125246</name>
</gene>
<proteinExistence type="predicted"/>
<comment type="caution">
    <text evidence="2">The sequence shown here is derived from an EMBL/GenBank/DDBJ whole genome shotgun (WGS) entry which is preliminary data.</text>
</comment>